<sequence>MIEARDKYWFIKRDVEHSTIKEIDSLISSTITSSVAIVPFELTSLQLGQSYIRHILSCWEVTTNELKEVEEERLERLKKESE</sequence>
<protein>
    <submittedName>
        <fullName evidence="1">Uncharacterized protein</fullName>
    </submittedName>
</protein>
<evidence type="ECO:0000313" key="1">
    <source>
        <dbReference type="EMBL" id="QJA48742.1"/>
    </source>
</evidence>
<proteinExistence type="predicted"/>
<dbReference type="AlphaFoldDB" id="A0A6H1ZMP0"/>
<organism evidence="1">
    <name type="scientific">viral metagenome</name>
    <dbReference type="NCBI Taxonomy" id="1070528"/>
    <lineage>
        <taxon>unclassified sequences</taxon>
        <taxon>metagenomes</taxon>
        <taxon>organismal metagenomes</taxon>
    </lineage>
</organism>
<gene>
    <name evidence="1" type="ORF">TM448A01146_0013</name>
</gene>
<name>A0A6H1ZMP0_9ZZZZ</name>
<dbReference type="EMBL" id="MT144101">
    <property type="protein sequence ID" value="QJA48742.1"/>
    <property type="molecule type" value="Genomic_DNA"/>
</dbReference>
<accession>A0A6H1ZMP0</accession>
<reference evidence="1" key="1">
    <citation type="submission" date="2020-03" db="EMBL/GenBank/DDBJ databases">
        <title>The deep terrestrial virosphere.</title>
        <authorList>
            <person name="Holmfeldt K."/>
            <person name="Nilsson E."/>
            <person name="Simone D."/>
            <person name="Lopez-Fernandez M."/>
            <person name="Wu X."/>
            <person name="de Brujin I."/>
            <person name="Lundin D."/>
            <person name="Andersson A."/>
            <person name="Bertilsson S."/>
            <person name="Dopson M."/>
        </authorList>
    </citation>
    <scope>NUCLEOTIDE SEQUENCE</scope>
    <source>
        <strain evidence="1">TM448A01146</strain>
    </source>
</reference>